<dbReference type="Proteomes" id="UP000717328">
    <property type="component" value="Unassembled WGS sequence"/>
</dbReference>
<evidence type="ECO:0000313" key="4">
    <source>
        <dbReference type="Proteomes" id="UP000717328"/>
    </source>
</evidence>
<comment type="caution">
    <text evidence="3">The sequence shown here is derived from an EMBL/GenBank/DDBJ whole genome shotgun (WGS) entry which is preliminary data.</text>
</comment>
<proteinExistence type="predicted"/>
<evidence type="ECO:0000313" key="3">
    <source>
        <dbReference type="EMBL" id="KAG5635873.1"/>
    </source>
</evidence>
<feature type="compositionally biased region" description="Polar residues" evidence="1">
    <location>
        <begin position="90"/>
        <end position="109"/>
    </location>
</feature>
<feature type="region of interest" description="Disordered" evidence="1">
    <location>
        <begin position="87"/>
        <end position="126"/>
    </location>
</feature>
<keyword evidence="2" id="KW-1133">Transmembrane helix</keyword>
<evidence type="ECO:0000256" key="1">
    <source>
        <dbReference type="SAM" id="MobiDB-lite"/>
    </source>
</evidence>
<gene>
    <name evidence="3" type="ORF">H0H81_009831</name>
</gene>
<organism evidence="3 4">
    <name type="scientific">Sphagnurus paluster</name>
    <dbReference type="NCBI Taxonomy" id="117069"/>
    <lineage>
        <taxon>Eukaryota</taxon>
        <taxon>Fungi</taxon>
        <taxon>Dikarya</taxon>
        <taxon>Basidiomycota</taxon>
        <taxon>Agaricomycotina</taxon>
        <taxon>Agaricomycetes</taxon>
        <taxon>Agaricomycetidae</taxon>
        <taxon>Agaricales</taxon>
        <taxon>Tricholomatineae</taxon>
        <taxon>Lyophyllaceae</taxon>
        <taxon>Sphagnurus</taxon>
    </lineage>
</organism>
<keyword evidence="4" id="KW-1185">Reference proteome</keyword>
<reference evidence="3" key="1">
    <citation type="submission" date="2021-02" db="EMBL/GenBank/DDBJ databases">
        <authorList>
            <person name="Nieuwenhuis M."/>
            <person name="Van De Peppel L.J.J."/>
        </authorList>
    </citation>
    <scope>NUCLEOTIDE SEQUENCE</scope>
    <source>
        <strain evidence="3">D49</strain>
    </source>
</reference>
<keyword evidence="2" id="KW-0812">Transmembrane</keyword>
<dbReference type="OrthoDB" id="2505950at2759"/>
<sequence>MANWIDFLSLVLTLGIVGGVIYGILYISRQVRESVEGYKESLKDKGVSISKKGVSVKTSKRFDREDYIDATQRNFVKAVSAAKFGHGETNGVTSTAMHRTASSISSNSSGDEKKKLSSLFRSKDKH</sequence>
<protein>
    <submittedName>
        <fullName evidence="3">Uncharacterized protein</fullName>
    </submittedName>
</protein>
<keyword evidence="2" id="KW-0472">Membrane</keyword>
<dbReference type="EMBL" id="JABCKI010006010">
    <property type="protein sequence ID" value="KAG5635873.1"/>
    <property type="molecule type" value="Genomic_DNA"/>
</dbReference>
<dbReference type="AlphaFoldDB" id="A0A9P7FPP7"/>
<evidence type="ECO:0000256" key="2">
    <source>
        <dbReference type="SAM" id="Phobius"/>
    </source>
</evidence>
<name>A0A9P7FPP7_9AGAR</name>
<accession>A0A9P7FPP7</accession>
<reference evidence="3" key="2">
    <citation type="submission" date="2021-10" db="EMBL/GenBank/DDBJ databases">
        <title>Phylogenomics reveals ancestral predisposition of the termite-cultivated fungus Termitomyces towards a domesticated lifestyle.</title>
        <authorList>
            <person name="Auxier B."/>
            <person name="Grum-Grzhimaylo A."/>
            <person name="Cardenas M.E."/>
            <person name="Lodge J.D."/>
            <person name="Laessoe T."/>
            <person name="Pedersen O."/>
            <person name="Smith M.E."/>
            <person name="Kuyper T.W."/>
            <person name="Franco-Molano E.A."/>
            <person name="Baroni T.J."/>
            <person name="Aanen D.K."/>
        </authorList>
    </citation>
    <scope>NUCLEOTIDE SEQUENCE</scope>
    <source>
        <strain evidence="3">D49</strain>
    </source>
</reference>
<feature type="transmembrane region" description="Helical" evidence="2">
    <location>
        <begin position="6"/>
        <end position="27"/>
    </location>
</feature>